<organism evidence="2 3">
    <name type="scientific">Danxiaibacter flavus</name>
    <dbReference type="NCBI Taxonomy" id="3049108"/>
    <lineage>
        <taxon>Bacteria</taxon>
        <taxon>Pseudomonadati</taxon>
        <taxon>Bacteroidota</taxon>
        <taxon>Chitinophagia</taxon>
        <taxon>Chitinophagales</taxon>
        <taxon>Chitinophagaceae</taxon>
        <taxon>Danxiaibacter</taxon>
    </lineage>
</organism>
<name>A0ABV3ZA61_9BACT</name>
<keyword evidence="1" id="KW-0732">Signal</keyword>
<proteinExistence type="predicted"/>
<keyword evidence="3" id="KW-1185">Reference proteome</keyword>
<comment type="caution">
    <text evidence="2">The sequence shown here is derived from an EMBL/GenBank/DDBJ whole genome shotgun (WGS) entry which is preliminary data.</text>
</comment>
<evidence type="ECO:0000313" key="3">
    <source>
        <dbReference type="Proteomes" id="UP001560573"/>
    </source>
</evidence>
<dbReference type="RefSeq" id="WP_369328143.1">
    <property type="nucleotide sequence ID" value="NZ_JAULBC010000001.1"/>
</dbReference>
<sequence>MKPNRTKLSRAALLMMVGLPLATFAQDTTKDSKDFSYGKPSFWRSYDQKGINVFETGKQDYNKPYDGMKIRFGASFTQQFQNLKHKNPDAQDNQGVNKLYPISDAFMTAQANLFLDAQLADGIRLNVTSYLSSRHHNETWVKGGYIQFDKLPFKGKIWDDIMKVTTIKIGEYDVNYGDQHFRRSDGGHVLYNAFMDNYIMDAFTTEIGGDITVQKNGLFGVLGITGGTLKGYADSVWQNTVNPKGQLQPSIILKAGFDKQVNEDLRVRVSGSWYHNGNTGNKWNTLYWGDRTGSNYQNVMEKWKGADGNVQALTAIPWSGRLNPQFSQRVDAFMLNGFLKYKGFEFFGTYETASGCSGTTYSGANTKFTDSVKRTMNQYAVEGIYRFSIGRPENLFIGARYNSVSGKLANTPTITYNGDITVNRVALSAGWFLTKNVLLKGELVNQQYKNFPAADWRSGGKFNGYVIEATIGF</sequence>
<feature type="chain" id="PRO_5045060596" description="Porin" evidence="1">
    <location>
        <begin position="26"/>
        <end position="473"/>
    </location>
</feature>
<accession>A0ABV3ZA61</accession>
<feature type="signal peptide" evidence="1">
    <location>
        <begin position="1"/>
        <end position="25"/>
    </location>
</feature>
<dbReference type="EMBL" id="JAULBC010000001">
    <property type="protein sequence ID" value="MEX6686747.1"/>
    <property type="molecule type" value="Genomic_DNA"/>
</dbReference>
<evidence type="ECO:0008006" key="4">
    <source>
        <dbReference type="Google" id="ProtNLM"/>
    </source>
</evidence>
<evidence type="ECO:0000313" key="2">
    <source>
        <dbReference type="EMBL" id="MEX6686747.1"/>
    </source>
</evidence>
<protein>
    <recommendedName>
        <fullName evidence="4">Porin</fullName>
    </recommendedName>
</protein>
<gene>
    <name evidence="2" type="ORF">QTN47_04535</name>
</gene>
<evidence type="ECO:0000256" key="1">
    <source>
        <dbReference type="SAM" id="SignalP"/>
    </source>
</evidence>
<dbReference type="Proteomes" id="UP001560573">
    <property type="component" value="Unassembled WGS sequence"/>
</dbReference>
<reference evidence="2 3" key="1">
    <citation type="submission" date="2023-07" db="EMBL/GenBank/DDBJ databases">
        <authorList>
            <person name="Lian W.-H."/>
        </authorList>
    </citation>
    <scope>NUCLEOTIDE SEQUENCE [LARGE SCALE GENOMIC DNA]</scope>
    <source>
        <strain evidence="2 3">SYSU DXS3180</strain>
    </source>
</reference>
<dbReference type="SUPFAM" id="SSF56935">
    <property type="entry name" value="Porins"/>
    <property type="match status" value="1"/>
</dbReference>